<evidence type="ECO:0000313" key="2">
    <source>
        <dbReference type="Proteomes" id="UP000281431"/>
    </source>
</evidence>
<dbReference type="EMBL" id="REFZ01000016">
    <property type="protein sequence ID" value="RQG98344.1"/>
    <property type="molecule type" value="Genomic_DNA"/>
</dbReference>
<comment type="caution">
    <text evidence="1">The sequence shown here is derived from an EMBL/GenBank/DDBJ whole genome shotgun (WGS) entry which is preliminary data.</text>
</comment>
<dbReference type="Gene3D" id="3.50.50.60">
    <property type="entry name" value="FAD/NAD(P)-binding domain"/>
    <property type="match status" value="1"/>
</dbReference>
<proteinExistence type="predicted"/>
<organism evidence="1 2">
    <name type="scientific">Natrarchaeobius chitinivorans</name>
    <dbReference type="NCBI Taxonomy" id="1679083"/>
    <lineage>
        <taxon>Archaea</taxon>
        <taxon>Methanobacteriati</taxon>
        <taxon>Methanobacteriota</taxon>
        <taxon>Stenosarchaea group</taxon>
        <taxon>Halobacteria</taxon>
        <taxon>Halobacteriales</taxon>
        <taxon>Natrialbaceae</taxon>
        <taxon>Natrarchaeobius</taxon>
    </lineage>
</organism>
<name>A0A3N6MC96_NATCH</name>
<reference evidence="1 2" key="1">
    <citation type="submission" date="2018-10" db="EMBL/GenBank/DDBJ databases">
        <title>Natrarchaeobius chitinivorans gen. nov., sp. nov., and Natrarchaeobius haloalkaliphilus sp. nov., alkaliphilic, chitin-utilizing haloarchaea from hypersaline alkaline lakes.</title>
        <authorList>
            <person name="Sorokin D.Y."/>
            <person name="Elcheninov A.G."/>
            <person name="Kostrikina N.A."/>
            <person name="Bale N.J."/>
            <person name="Sinninghe Damste J.S."/>
            <person name="Khijniak T.V."/>
            <person name="Kublanov I.V."/>
            <person name="Toshchakov S.V."/>
        </authorList>
    </citation>
    <scope>NUCLEOTIDE SEQUENCE [LARGE SCALE GENOMIC DNA]</scope>
    <source>
        <strain evidence="1 2">AArcht7</strain>
    </source>
</reference>
<sequence length="79" mass="8910">MALEHNGIRTKFSERATEFRMVGSGITMRPNATRILERLGIASDRRDVGVMNEHRHAMAPRAVERSGSVTFITNRISEI</sequence>
<dbReference type="Proteomes" id="UP000281431">
    <property type="component" value="Unassembled WGS sequence"/>
</dbReference>
<dbReference type="InterPro" id="IPR036188">
    <property type="entry name" value="FAD/NAD-bd_sf"/>
</dbReference>
<protein>
    <submittedName>
        <fullName evidence="1">Uncharacterized protein</fullName>
    </submittedName>
</protein>
<dbReference type="Gene3D" id="3.30.9.30">
    <property type="match status" value="1"/>
</dbReference>
<gene>
    <name evidence="1" type="ORF">EA472_18220</name>
</gene>
<keyword evidence="2" id="KW-1185">Reference proteome</keyword>
<evidence type="ECO:0000313" key="1">
    <source>
        <dbReference type="EMBL" id="RQG98344.1"/>
    </source>
</evidence>
<accession>A0A3N6MC96</accession>
<dbReference type="AlphaFoldDB" id="A0A3N6MC96"/>